<reference evidence="2" key="1">
    <citation type="submission" date="2020-06" db="EMBL/GenBank/DDBJ databases">
        <authorList>
            <person name="Li T."/>
            <person name="Hu X."/>
            <person name="Zhang T."/>
            <person name="Song X."/>
            <person name="Zhang H."/>
            <person name="Dai N."/>
            <person name="Sheng W."/>
            <person name="Hou X."/>
            <person name="Wei L."/>
        </authorList>
    </citation>
    <scope>NUCLEOTIDE SEQUENCE</scope>
    <source>
        <strain evidence="2">K16</strain>
        <tissue evidence="2">Leaf</tissue>
    </source>
</reference>
<name>A0AAE1T3G8_9LAMI</name>
<gene>
    <name evidence="2" type="ORF">Sango_2997000</name>
</gene>
<keyword evidence="3" id="KW-1185">Reference proteome</keyword>
<dbReference type="AlphaFoldDB" id="A0AAE1T3G8"/>
<sequence length="436" mass="48429">MLDKRVTSATKEASILTDVVDVRVDDIQAEVNLLKRVVGRDEDCAPMSKAARIPEAEKVSITSIYLIGDVKLWWRTRLSDDASANWDKIEMWDVLKKELKDQFLPAILRGLQGKSTGNRNMQTWAHGVERRQKRKGKILVRKKGNLARGGRMESLRKEAPAGNGVGKQGDRPTNVDRTKKVVYLCNGDHRMRDCPKRGKLNALVAEADDDEGGSTRVNPLQLKLGLTLAQHSSRIKAVNSEAKPIQGVVCVELKDSIRSAKKKDSLMSAMQVKAGLRHGEQTYLAALIEVKPDVVQEVLDKVAEFLKEFKDVFPPELPNKMPPTIEEAIGRTVEAQAGPAVQSTVWFSYSVPNDGLGIPSKMADLRSFFGLVNLLQRFIKDTRNCNPLKDLLRKDQSGSDICLRRCIQVAEQAISSQSVMIETTSVFDKPFEVAGS</sequence>
<dbReference type="Proteomes" id="UP001289374">
    <property type="component" value="Unassembled WGS sequence"/>
</dbReference>
<feature type="region of interest" description="Disordered" evidence="1">
    <location>
        <begin position="149"/>
        <end position="173"/>
    </location>
</feature>
<feature type="compositionally biased region" description="Basic and acidic residues" evidence="1">
    <location>
        <begin position="150"/>
        <end position="159"/>
    </location>
</feature>
<evidence type="ECO:0008006" key="4">
    <source>
        <dbReference type="Google" id="ProtNLM"/>
    </source>
</evidence>
<protein>
    <recommendedName>
        <fullName evidence="4">Reverse transcriptase domain-containing protein</fullName>
    </recommendedName>
</protein>
<evidence type="ECO:0000256" key="1">
    <source>
        <dbReference type="SAM" id="MobiDB-lite"/>
    </source>
</evidence>
<accession>A0AAE1T3G8</accession>
<dbReference type="EMBL" id="JACGWL010000941">
    <property type="protein sequence ID" value="KAK4381135.1"/>
    <property type="molecule type" value="Genomic_DNA"/>
</dbReference>
<reference evidence="2" key="2">
    <citation type="journal article" date="2024" name="Plant">
        <title>Genomic evolution and insights into agronomic trait innovations of Sesamum species.</title>
        <authorList>
            <person name="Miao H."/>
            <person name="Wang L."/>
            <person name="Qu L."/>
            <person name="Liu H."/>
            <person name="Sun Y."/>
            <person name="Le M."/>
            <person name="Wang Q."/>
            <person name="Wei S."/>
            <person name="Zheng Y."/>
            <person name="Lin W."/>
            <person name="Duan Y."/>
            <person name="Cao H."/>
            <person name="Xiong S."/>
            <person name="Wang X."/>
            <person name="Wei L."/>
            <person name="Li C."/>
            <person name="Ma Q."/>
            <person name="Ju M."/>
            <person name="Zhao R."/>
            <person name="Li G."/>
            <person name="Mu C."/>
            <person name="Tian Q."/>
            <person name="Mei H."/>
            <person name="Zhang T."/>
            <person name="Gao T."/>
            <person name="Zhang H."/>
        </authorList>
    </citation>
    <scope>NUCLEOTIDE SEQUENCE</scope>
    <source>
        <strain evidence="2">K16</strain>
    </source>
</reference>
<evidence type="ECO:0000313" key="2">
    <source>
        <dbReference type="EMBL" id="KAK4381135.1"/>
    </source>
</evidence>
<organism evidence="2 3">
    <name type="scientific">Sesamum angolense</name>
    <dbReference type="NCBI Taxonomy" id="2727404"/>
    <lineage>
        <taxon>Eukaryota</taxon>
        <taxon>Viridiplantae</taxon>
        <taxon>Streptophyta</taxon>
        <taxon>Embryophyta</taxon>
        <taxon>Tracheophyta</taxon>
        <taxon>Spermatophyta</taxon>
        <taxon>Magnoliopsida</taxon>
        <taxon>eudicotyledons</taxon>
        <taxon>Gunneridae</taxon>
        <taxon>Pentapetalae</taxon>
        <taxon>asterids</taxon>
        <taxon>lamiids</taxon>
        <taxon>Lamiales</taxon>
        <taxon>Pedaliaceae</taxon>
        <taxon>Sesamum</taxon>
    </lineage>
</organism>
<proteinExistence type="predicted"/>
<comment type="caution">
    <text evidence="2">The sequence shown here is derived from an EMBL/GenBank/DDBJ whole genome shotgun (WGS) entry which is preliminary data.</text>
</comment>
<evidence type="ECO:0000313" key="3">
    <source>
        <dbReference type="Proteomes" id="UP001289374"/>
    </source>
</evidence>